<feature type="repeat" description="TPR" evidence="3">
    <location>
        <begin position="260"/>
        <end position="293"/>
    </location>
</feature>
<evidence type="ECO:0000313" key="4">
    <source>
        <dbReference type="EMBL" id="EAY28703.1"/>
    </source>
</evidence>
<dbReference type="NCBIfam" id="NF047558">
    <property type="entry name" value="TPR_END_plus"/>
    <property type="match status" value="1"/>
</dbReference>
<dbReference type="EMBL" id="AAWS01000014">
    <property type="protein sequence ID" value="EAY28703.1"/>
    <property type="molecule type" value="Genomic_DNA"/>
</dbReference>
<reference evidence="4 5" key="1">
    <citation type="submission" date="2007-01" db="EMBL/GenBank/DDBJ databases">
        <authorList>
            <person name="Haygood M."/>
            <person name="Podell S."/>
            <person name="Anderson C."/>
            <person name="Hopkinson B."/>
            <person name="Roe K."/>
            <person name="Barbeau K."/>
            <person name="Gaasterland T."/>
            <person name="Ferriera S."/>
            <person name="Johnson J."/>
            <person name="Kravitz S."/>
            <person name="Beeson K."/>
            <person name="Sutton G."/>
            <person name="Rogers Y.-H."/>
            <person name="Friedman R."/>
            <person name="Frazier M."/>
            <person name="Venter J.C."/>
        </authorList>
    </citation>
    <scope>NUCLEOTIDE SEQUENCE [LARGE SCALE GENOMIC DNA]</scope>
    <source>
        <strain evidence="4 5">ATCC 23134</strain>
    </source>
</reference>
<accession>A1ZLE9</accession>
<dbReference type="InterPro" id="IPR019734">
    <property type="entry name" value="TPR_rpt"/>
</dbReference>
<evidence type="ECO:0000313" key="5">
    <source>
        <dbReference type="Proteomes" id="UP000004095"/>
    </source>
</evidence>
<gene>
    <name evidence="4" type="ORF">M23134_07801</name>
</gene>
<dbReference type="PROSITE" id="PS50005">
    <property type="entry name" value="TPR"/>
    <property type="match status" value="3"/>
</dbReference>
<dbReference type="PANTHER" id="PTHR44943">
    <property type="entry name" value="CELLULOSE SYNTHASE OPERON PROTEIN C"/>
    <property type="match status" value="1"/>
</dbReference>
<dbReference type="PANTHER" id="PTHR44943:SF4">
    <property type="entry name" value="TPR REPEAT-CONTAINING PROTEIN MJ0798"/>
    <property type="match status" value="1"/>
</dbReference>
<dbReference type="InterPro" id="IPR051685">
    <property type="entry name" value="Ycf3/AcsC/BcsC/TPR_MFPF"/>
</dbReference>
<name>A1ZLE9_MICM2</name>
<dbReference type="AlphaFoldDB" id="A1ZLE9"/>
<evidence type="ECO:0000256" key="1">
    <source>
        <dbReference type="ARBA" id="ARBA00022737"/>
    </source>
</evidence>
<organism evidence="4 5">
    <name type="scientific">Microscilla marina ATCC 23134</name>
    <dbReference type="NCBI Taxonomy" id="313606"/>
    <lineage>
        <taxon>Bacteria</taxon>
        <taxon>Pseudomonadati</taxon>
        <taxon>Bacteroidota</taxon>
        <taxon>Cytophagia</taxon>
        <taxon>Cytophagales</taxon>
        <taxon>Microscillaceae</taxon>
        <taxon>Microscilla</taxon>
    </lineage>
</organism>
<proteinExistence type="predicted"/>
<feature type="repeat" description="TPR" evidence="3">
    <location>
        <begin position="336"/>
        <end position="369"/>
    </location>
</feature>
<feature type="repeat" description="TPR" evidence="3">
    <location>
        <begin position="226"/>
        <end position="259"/>
    </location>
</feature>
<dbReference type="Gene3D" id="1.25.40.10">
    <property type="entry name" value="Tetratricopeptide repeat domain"/>
    <property type="match status" value="2"/>
</dbReference>
<dbReference type="eggNOG" id="COG0457">
    <property type="taxonomic scope" value="Bacteria"/>
</dbReference>
<dbReference type="Pfam" id="PF13181">
    <property type="entry name" value="TPR_8"/>
    <property type="match status" value="1"/>
</dbReference>
<dbReference type="Gene3D" id="3.80.10.10">
    <property type="entry name" value="Ribonuclease Inhibitor"/>
    <property type="match status" value="1"/>
</dbReference>
<dbReference type="SMART" id="SM00028">
    <property type="entry name" value="TPR"/>
    <property type="match status" value="5"/>
</dbReference>
<keyword evidence="2 3" id="KW-0802">TPR repeat</keyword>
<sequence>MENEQYLKHKNEETSQYIEKIKRLLDSKLYENLRLALQLITSGGVPSELLTYLYVISLCCDDLDIAKQAHELFRANAPQVLLDYTQNLWDYDDPLSLSEHEVSEFLEETKEIEDLDTALLANLMLKYGNIGGAYCLKNNTASPQHILQEVYNTEWLSLSAFELDKLPPEVGLFTETKHLVLSNNNFTDIPDELQKLVNLERVYFNDTPLSNEAILKMECFFPKAMAYHYSVMGRSAFQEENYDSASHYMKKALALDTSKPDYWNVQGVTLGRLQNREEAIRCFDKAIALNPQDTLAFSNKAHVFHLMGKETESLAAANAGLVIYKQNPQVARNWEGSLYFRKGQALFYLKRYEESHQAYDQALSIEPSMGGAWFNKACTYAQQQNKTEMLKHLGQAIRCDTKFKWDAPEDTDFKVYWQDPDFRALVGHNSEKI</sequence>
<dbReference type="InterPro" id="IPR013105">
    <property type="entry name" value="TPR_2"/>
</dbReference>
<dbReference type="SUPFAM" id="SSF52075">
    <property type="entry name" value="Outer arm dynein light chain 1"/>
    <property type="match status" value="1"/>
</dbReference>
<keyword evidence="5" id="KW-1185">Reference proteome</keyword>
<dbReference type="InterPro" id="IPR011990">
    <property type="entry name" value="TPR-like_helical_dom_sf"/>
</dbReference>
<evidence type="ECO:0000256" key="3">
    <source>
        <dbReference type="PROSITE-ProRule" id="PRU00339"/>
    </source>
</evidence>
<dbReference type="InterPro" id="IPR032675">
    <property type="entry name" value="LRR_dom_sf"/>
</dbReference>
<protein>
    <submittedName>
        <fullName evidence="4">TPR repeat, putative</fullName>
    </submittedName>
</protein>
<dbReference type="Proteomes" id="UP000004095">
    <property type="component" value="Unassembled WGS sequence"/>
</dbReference>
<dbReference type="SUPFAM" id="SSF48452">
    <property type="entry name" value="TPR-like"/>
    <property type="match status" value="1"/>
</dbReference>
<dbReference type="Pfam" id="PF07719">
    <property type="entry name" value="TPR_2"/>
    <property type="match status" value="2"/>
</dbReference>
<evidence type="ECO:0000256" key="2">
    <source>
        <dbReference type="ARBA" id="ARBA00022803"/>
    </source>
</evidence>
<comment type="caution">
    <text evidence="4">The sequence shown here is derived from an EMBL/GenBank/DDBJ whole genome shotgun (WGS) entry which is preliminary data.</text>
</comment>
<keyword evidence="1" id="KW-0677">Repeat</keyword>